<protein>
    <submittedName>
        <fullName evidence="2">Uncharacterized protein</fullName>
    </submittedName>
</protein>
<dbReference type="Proteomes" id="UP000198287">
    <property type="component" value="Unassembled WGS sequence"/>
</dbReference>
<dbReference type="OrthoDB" id="8298960at2759"/>
<feature type="region of interest" description="Disordered" evidence="1">
    <location>
        <begin position="1"/>
        <end position="34"/>
    </location>
</feature>
<proteinExistence type="predicted"/>
<gene>
    <name evidence="2" type="ORF">Fcan01_13619</name>
</gene>
<organism evidence="2 3">
    <name type="scientific">Folsomia candida</name>
    <name type="common">Springtail</name>
    <dbReference type="NCBI Taxonomy" id="158441"/>
    <lineage>
        <taxon>Eukaryota</taxon>
        <taxon>Metazoa</taxon>
        <taxon>Ecdysozoa</taxon>
        <taxon>Arthropoda</taxon>
        <taxon>Hexapoda</taxon>
        <taxon>Collembola</taxon>
        <taxon>Entomobryomorpha</taxon>
        <taxon>Isotomoidea</taxon>
        <taxon>Isotomidae</taxon>
        <taxon>Proisotominae</taxon>
        <taxon>Folsomia</taxon>
    </lineage>
</organism>
<sequence>MKTKMKTNGDSGRPLSPASINAIVNQEEEEDEEGSKKELVLTVLTIKELRDAVHRHIYGPHSVAFNFEGAESLDEIIPQIFTYEQQRGAMDNAEKERLYEKLMSDLNQAGYNQENIPQHPKQKPTFESTEDLLSCLSDESCSLVRTNGTSQTTSHPTSTMSLLPSLDCTGVNTSEIPINIAHPPSMGGKLNSDDDPNKQHIFGLLEHNECIIDIEDGQAAFEDIHLEEVPLDQVEHTDLIQPSSSQEVIAKPGTEDHSSSDSESSYYSAASNLSNSTTEILTRKSPSNANMSCDEPNSATTTINATEKTVKAKTPPLSLFTNPELTNEELVLWNKFNCRPLVVRIDKFINIVKSEIKDLPIPVKRGRGRPPGKGRMANKNYQKNAQSPVGQTFVAECSSPSVEILSPVIQTLPQSLFPLQQEESYAKVEGATRTGTGKTRIKARKVLPGELPAATLSPQDVSLSSCPVIPNEDESNRKVQVQMKLNVNLPTPPSSKKQYLSGEHEPFQLTTNLTCHTTYPQERNLQAILPTTITSPSSAQQPTSVSSESSSTQTSLHRHSLEEESLTVAPLPKSSSPSPPLVMGIRSSLFSRVDQETQEALSAPTINNTDSPVELSIEEELDALLGPIPIFLTGEDRVQMSLGASEGEFPEVAALLPEIFSETPSQESFLAEVDVAEVEVGSQNDDEDHHNVVLMENEEAHQESPLPESDEHKAPSSPKKCAKSPKRSPGPGPKSMTKSRESATTTDQHQEPNSSSNNMEEPAIKRLKRGVSPSSSSSSDTYLPLVPPSVSQSLNKRKSLSKSNSSPSKGKTRTPPSGQSTLKKGTSSKAVLLVDDVDVDESDSSSSSNSSEEDESGPSSEEDVDLFLILPAKPQEKKLLLSMKAECLKESPRMSQLEDLMTRTSSYRRRFLEKDNYDIHHGLIMFPPLKDYRFIKSEFNELTPAVAGGRMQWLEELLKDQLHNAWSSVKKRPGQKRHGLWERALLHARSDKQQMSKNVKRVLGMICLCFHWAENDVPKNLLLVRNRNEPLNWKSISTPRLVMFEDEVEMDQAASMYIYAEGLRHIQVPNIYEGVLTVYAMHYLFSIEYAPSLKPLFKHFDKLTNITG</sequence>
<evidence type="ECO:0000313" key="2">
    <source>
        <dbReference type="EMBL" id="OXA51407.1"/>
    </source>
</evidence>
<feature type="compositionally biased region" description="Low complexity" evidence="1">
    <location>
        <begin position="261"/>
        <end position="271"/>
    </location>
</feature>
<feature type="region of interest" description="Disordered" evidence="1">
    <location>
        <begin position="283"/>
        <end position="308"/>
    </location>
</feature>
<dbReference type="AlphaFoldDB" id="A0A226E358"/>
<dbReference type="EMBL" id="LNIX01000007">
    <property type="protein sequence ID" value="OXA51407.1"/>
    <property type="molecule type" value="Genomic_DNA"/>
</dbReference>
<feature type="region of interest" description="Disordered" evidence="1">
    <location>
        <begin position="534"/>
        <end position="583"/>
    </location>
</feature>
<reference evidence="2 3" key="1">
    <citation type="submission" date="2015-12" db="EMBL/GenBank/DDBJ databases">
        <title>The genome of Folsomia candida.</title>
        <authorList>
            <person name="Faddeeva A."/>
            <person name="Derks M.F."/>
            <person name="Anvar Y."/>
            <person name="Smit S."/>
            <person name="Van Straalen N."/>
            <person name="Roelofs D."/>
        </authorList>
    </citation>
    <scope>NUCLEOTIDE SEQUENCE [LARGE SCALE GENOMIC DNA]</scope>
    <source>
        <strain evidence="2 3">VU population</strain>
        <tissue evidence="2">Whole body</tissue>
    </source>
</reference>
<feature type="compositionally biased region" description="Low complexity" evidence="1">
    <location>
        <begin position="534"/>
        <end position="555"/>
    </location>
</feature>
<feature type="compositionally biased region" description="Polar residues" evidence="1">
    <location>
        <begin position="283"/>
        <end position="307"/>
    </location>
</feature>
<name>A0A226E358_FOLCA</name>
<comment type="caution">
    <text evidence="2">The sequence shown here is derived from an EMBL/GenBank/DDBJ whole genome shotgun (WGS) entry which is preliminary data.</text>
</comment>
<evidence type="ECO:0000313" key="3">
    <source>
        <dbReference type="Proteomes" id="UP000198287"/>
    </source>
</evidence>
<evidence type="ECO:0000256" key="1">
    <source>
        <dbReference type="SAM" id="MobiDB-lite"/>
    </source>
</evidence>
<feature type="region of interest" description="Disordered" evidence="1">
    <location>
        <begin position="239"/>
        <end position="271"/>
    </location>
</feature>
<feature type="region of interest" description="Disordered" evidence="1">
    <location>
        <begin position="698"/>
        <end position="862"/>
    </location>
</feature>
<feature type="compositionally biased region" description="Polar residues" evidence="1">
    <location>
        <begin position="1"/>
        <end position="10"/>
    </location>
</feature>
<keyword evidence="3" id="KW-1185">Reference proteome</keyword>
<feature type="compositionally biased region" description="Polar residues" evidence="1">
    <location>
        <begin position="814"/>
        <end position="829"/>
    </location>
</feature>
<accession>A0A226E358</accession>
<feature type="compositionally biased region" description="Acidic residues" evidence="1">
    <location>
        <begin position="851"/>
        <end position="862"/>
    </location>
</feature>
<feature type="compositionally biased region" description="Polar residues" evidence="1">
    <location>
        <begin position="742"/>
        <end position="759"/>
    </location>
</feature>